<feature type="non-terminal residue" evidence="1">
    <location>
        <position position="29"/>
    </location>
</feature>
<dbReference type="EMBL" id="CADCWL010000056">
    <property type="protein sequence ID" value="CAA9557269.1"/>
    <property type="molecule type" value="Genomic_DNA"/>
</dbReference>
<name>A0A6J4UQX0_9BACT</name>
<protein>
    <submittedName>
        <fullName evidence="1">Uncharacterized protein</fullName>
    </submittedName>
</protein>
<reference evidence="1" key="1">
    <citation type="submission" date="2020-02" db="EMBL/GenBank/DDBJ databases">
        <authorList>
            <person name="Meier V. D."/>
        </authorList>
    </citation>
    <scope>NUCLEOTIDE SEQUENCE</scope>
    <source>
        <strain evidence="1">AVDCRST_MAG19</strain>
    </source>
</reference>
<proteinExistence type="predicted"/>
<sequence length="29" mass="3348">DPDPAVPRRRRLWPLRGVRVHGLCGAQRL</sequence>
<organism evidence="1">
    <name type="scientific">uncultured Thermomicrobiales bacterium</name>
    <dbReference type="NCBI Taxonomy" id="1645740"/>
    <lineage>
        <taxon>Bacteria</taxon>
        <taxon>Pseudomonadati</taxon>
        <taxon>Thermomicrobiota</taxon>
        <taxon>Thermomicrobia</taxon>
        <taxon>Thermomicrobiales</taxon>
        <taxon>environmental samples</taxon>
    </lineage>
</organism>
<feature type="non-terminal residue" evidence="1">
    <location>
        <position position="1"/>
    </location>
</feature>
<gene>
    <name evidence="1" type="ORF">AVDCRST_MAG19-1337</name>
</gene>
<accession>A0A6J4UQX0</accession>
<dbReference type="AlphaFoldDB" id="A0A6J4UQX0"/>
<evidence type="ECO:0000313" key="1">
    <source>
        <dbReference type="EMBL" id="CAA9557269.1"/>
    </source>
</evidence>